<evidence type="ECO:0008006" key="3">
    <source>
        <dbReference type="Google" id="ProtNLM"/>
    </source>
</evidence>
<reference evidence="1 2" key="1">
    <citation type="submission" date="2016-04" db="EMBL/GenBank/DDBJ databases">
        <authorList>
            <person name="Evans L.H."/>
            <person name="Alamgir A."/>
            <person name="Owens N."/>
            <person name="Weber N.D."/>
            <person name="Virtaneva K."/>
            <person name="Barbian K."/>
            <person name="Babar A."/>
            <person name="Rosenke K."/>
        </authorList>
    </citation>
    <scope>NUCLEOTIDE SEQUENCE [LARGE SCALE GENOMIC DNA]</scope>
    <source>
        <strain evidence="1 2">CCM 8644</strain>
    </source>
</reference>
<dbReference type="RefSeq" id="WP_068822486.1">
    <property type="nucleotide sequence ID" value="NZ_LWHJ01000027.1"/>
</dbReference>
<dbReference type="OrthoDB" id="5496093at2"/>
<organism evidence="1 2">
    <name type="scientific">Pedobacter psychrophilus</name>
    <dbReference type="NCBI Taxonomy" id="1826909"/>
    <lineage>
        <taxon>Bacteria</taxon>
        <taxon>Pseudomonadati</taxon>
        <taxon>Bacteroidota</taxon>
        <taxon>Sphingobacteriia</taxon>
        <taxon>Sphingobacteriales</taxon>
        <taxon>Sphingobacteriaceae</taxon>
        <taxon>Pedobacter</taxon>
    </lineage>
</organism>
<dbReference type="EMBL" id="LWHJ01000027">
    <property type="protein sequence ID" value="OAQ39871.1"/>
    <property type="molecule type" value="Genomic_DNA"/>
</dbReference>
<comment type="caution">
    <text evidence="1">The sequence shown here is derived from an EMBL/GenBank/DDBJ whole genome shotgun (WGS) entry which is preliminary data.</text>
</comment>
<protein>
    <recommendedName>
        <fullName evidence="3">Septum formation inhibitor Maf</fullName>
    </recommendedName>
</protein>
<dbReference type="PROSITE" id="PS51257">
    <property type="entry name" value="PROKAR_LIPOPROTEIN"/>
    <property type="match status" value="1"/>
</dbReference>
<dbReference type="AlphaFoldDB" id="A0A179DFS0"/>
<dbReference type="Proteomes" id="UP000078459">
    <property type="component" value="Unassembled WGS sequence"/>
</dbReference>
<name>A0A179DFS0_9SPHI</name>
<gene>
    <name evidence="1" type="ORF">A5893_09895</name>
</gene>
<accession>A0A179DFS0</accession>
<dbReference type="STRING" id="1826909.A5893_09895"/>
<keyword evidence="2" id="KW-1185">Reference proteome</keyword>
<proteinExistence type="predicted"/>
<reference evidence="1 2" key="2">
    <citation type="submission" date="2016-06" db="EMBL/GenBank/DDBJ databases">
        <title>Pedobacter psychrophilus sp. nov., isolated from Antarctic fragmentary rock.</title>
        <authorList>
            <person name="Svec P."/>
        </authorList>
    </citation>
    <scope>NUCLEOTIDE SEQUENCE [LARGE SCALE GENOMIC DNA]</scope>
    <source>
        <strain evidence="1 2">CCM 8644</strain>
    </source>
</reference>
<evidence type="ECO:0000313" key="2">
    <source>
        <dbReference type="Proteomes" id="UP000078459"/>
    </source>
</evidence>
<sequence length="283" mass="33378">MKFYPYLVISILLVACTDQSSSKQEKPSALSQNFNKDWANNKLWYDGLAEVATYDAQKTVYKKQRNFDYTYITVAEDFNKEFRVKTDDYKRKDLYKVMKLNAFASIKTDNYPYHYLSSMFFYFDKPWEMDKMTTSSQEWCGNTYKEYLNNGNQYVMNYHSYFDNEGDGEKNIATENLFEDQLSYTLRSLNFKAGLSFDANILESQITNKVGNLEIYKAKLNVSDGNNDILAQATWKVTVTLEPNKTNVYYFQKSYPNLLLKQNTWDGLNLTLKQTSRYAYWQH</sequence>
<evidence type="ECO:0000313" key="1">
    <source>
        <dbReference type="EMBL" id="OAQ39871.1"/>
    </source>
</evidence>